<dbReference type="RefSeq" id="WP_238682119.1">
    <property type="nucleotide sequence ID" value="NZ_JAKKFD010000066.1"/>
</dbReference>
<name>A0ABS9NBF5_9ACTN</name>
<gene>
    <name evidence="5" type="ORF">NIE79_006044</name>
</gene>
<comment type="similarity">
    <text evidence="1">Belongs to the Gfo/Idh/MocA family.</text>
</comment>
<dbReference type="InterPro" id="IPR000683">
    <property type="entry name" value="Gfo/Idh/MocA-like_OxRdtase_N"/>
</dbReference>
<proteinExistence type="inferred from homology"/>
<dbReference type="PANTHER" id="PTHR22604:SF105">
    <property type="entry name" value="TRANS-1,2-DIHYDROBENZENE-1,2-DIOL DEHYDROGENASE"/>
    <property type="match status" value="1"/>
</dbReference>
<sequence length="335" mass="35794">MRIATMNGTAIRLGVLGCADIALRRVLPAVARLADVALTAVASRIPAKAVAVADDFGCSAVTGYGQLLERDDVDAVYIPLPIALHEEWVEAALRAGKHVLAEKPMATSRRRTEELLALARAGGLALMENVMFVHHSQHNAVRRLVEEGAIGEPRLFEASFLIPRLADGGIRFRPELGGGALRELGIYPVRAALYHLGALEVVAAVRTPATGELDMGGVAMLRAHPDVSVQLSYGIDHSYRNCYQIVGSDGRISLERAFTPAADHPPLLRVANRTGSEELRVLTPDDQVTNLLRAFVAAVRAGAPPMSMEQVVQQAGLLDELSSRVRPSAAGEGTT</sequence>
<evidence type="ECO:0000313" key="6">
    <source>
        <dbReference type="Proteomes" id="UP001201629"/>
    </source>
</evidence>
<dbReference type="Gene3D" id="3.40.50.720">
    <property type="entry name" value="NAD(P)-binding Rossmann-like Domain"/>
    <property type="match status" value="1"/>
</dbReference>
<dbReference type="Pfam" id="PF22725">
    <property type="entry name" value="GFO_IDH_MocA_C3"/>
    <property type="match status" value="1"/>
</dbReference>
<dbReference type="SUPFAM" id="SSF51735">
    <property type="entry name" value="NAD(P)-binding Rossmann-fold domains"/>
    <property type="match status" value="1"/>
</dbReference>
<accession>A0ABS9NBF5</accession>
<keyword evidence="6" id="KW-1185">Reference proteome</keyword>
<organism evidence="5 6">
    <name type="scientific">Micromonospora trifolii</name>
    <dbReference type="NCBI Taxonomy" id="2911208"/>
    <lineage>
        <taxon>Bacteria</taxon>
        <taxon>Bacillati</taxon>
        <taxon>Actinomycetota</taxon>
        <taxon>Actinomycetes</taxon>
        <taxon>Micromonosporales</taxon>
        <taxon>Micromonosporaceae</taxon>
        <taxon>Micromonospora</taxon>
    </lineage>
</organism>
<feature type="domain" description="GFO/IDH/MocA-like oxidoreductase" evidence="4">
    <location>
        <begin position="139"/>
        <end position="252"/>
    </location>
</feature>
<evidence type="ECO:0000256" key="1">
    <source>
        <dbReference type="ARBA" id="ARBA00010928"/>
    </source>
</evidence>
<feature type="domain" description="Gfo/Idh/MocA-like oxidoreductase N-terminal" evidence="3">
    <location>
        <begin position="11"/>
        <end position="128"/>
    </location>
</feature>
<dbReference type="Proteomes" id="UP001201629">
    <property type="component" value="Unassembled WGS sequence"/>
</dbReference>
<dbReference type="EMBL" id="JAKKFD010000066">
    <property type="protein sequence ID" value="MCG5447301.1"/>
    <property type="molecule type" value="Genomic_DNA"/>
</dbReference>
<dbReference type="SUPFAM" id="SSF55347">
    <property type="entry name" value="Glyceraldehyde-3-phosphate dehydrogenase-like, C-terminal domain"/>
    <property type="match status" value="1"/>
</dbReference>
<dbReference type="InterPro" id="IPR050984">
    <property type="entry name" value="Gfo/Idh/MocA_domain"/>
</dbReference>
<reference evidence="5 6" key="1">
    <citation type="submission" date="2022-01" db="EMBL/GenBank/DDBJ databases">
        <authorList>
            <person name="Riesco R."/>
            <person name="Trujillo M.E."/>
        </authorList>
    </citation>
    <scope>NUCLEOTIDE SEQUENCE [LARGE SCALE GENOMIC DNA]</scope>
    <source>
        <strain evidence="5 6">NIE79</strain>
    </source>
</reference>
<comment type="caution">
    <text evidence="5">The sequence shown here is derived from an EMBL/GenBank/DDBJ whole genome shotgun (WGS) entry which is preliminary data.</text>
</comment>
<dbReference type="PANTHER" id="PTHR22604">
    <property type="entry name" value="OXIDOREDUCTASES"/>
    <property type="match status" value="1"/>
</dbReference>
<evidence type="ECO:0000256" key="2">
    <source>
        <dbReference type="ARBA" id="ARBA00023002"/>
    </source>
</evidence>
<dbReference type="InterPro" id="IPR036291">
    <property type="entry name" value="NAD(P)-bd_dom_sf"/>
</dbReference>
<keyword evidence="2" id="KW-0560">Oxidoreductase</keyword>
<protein>
    <submittedName>
        <fullName evidence="5">Gfo/Idh/MocA family oxidoreductase</fullName>
    </submittedName>
</protein>
<evidence type="ECO:0000313" key="5">
    <source>
        <dbReference type="EMBL" id="MCG5447301.1"/>
    </source>
</evidence>
<dbReference type="Pfam" id="PF01408">
    <property type="entry name" value="GFO_IDH_MocA"/>
    <property type="match status" value="1"/>
</dbReference>
<evidence type="ECO:0000259" key="3">
    <source>
        <dbReference type="Pfam" id="PF01408"/>
    </source>
</evidence>
<evidence type="ECO:0000259" key="4">
    <source>
        <dbReference type="Pfam" id="PF22725"/>
    </source>
</evidence>
<dbReference type="InterPro" id="IPR055170">
    <property type="entry name" value="GFO_IDH_MocA-like_dom"/>
</dbReference>
<dbReference type="Gene3D" id="3.30.360.10">
    <property type="entry name" value="Dihydrodipicolinate Reductase, domain 2"/>
    <property type="match status" value="1"/>
</dbReference>